<name>A0A3S2WC65_9ACTN</name>
<proteinExistence type="predicted"/>
<dbReference type="InterPro" id="IPR006311">
    <property type="entry name" value="TAT_signal"/>
</dbReference>
<sequence length="190" mass="20062">MNTTGQDESTSGPDRRTALQLAATVAVSGLLASAAGTSASASTASGAAVAAGGPPPAVPAAGGADELAHYYRFWEIAEGRRLVKTHGHWAFDGPEIPFDPQGVHRLVDHPDTQRLKKGSAARAASERCDRAYTEMLWTLNRVFDGHPGELRKAQKQMHVLAQEARALMQIPSSPGAKTVLAPAFQLAEND</sequence>
<dbReference type="PANTHER" id="PTHR34400:SF4">
    <property type="entry name" value="MEMBRANE PROTEIN"/>
    <property type="match status" value="1"/>
</dbReference>
<evidence type="ECO:0000313" key="2">
    <source>
        <dbReference type="Proteomes" id="UP000283128"/>
    </source>
</evidence>
<dbReference type="AlphaFoldDB" id="A0A3S2WC65"/>
<comment type="caution">
    <text evidence="1">The sequence shown here is derived from an EMBL/GenBank/DDBJ whole genome shotgun (WGS) entry which is preliminary data.</text>
</comment>
<dbReference type="RefSeq" id="WP_127831711.1">
    <property type="nucleotide sequence ID" value="NZ_RZYA01000019.1"/>
</dbReference>
<gene>
    <name evidence="1" type="ORF">EOT10_31140</name>
</gene>
<reference evidence="1 2" key="1">
    <citation type="submission" date="2019-01" db="EMBL/GenBank/DDBJ databases">
        <title>Genome sequences of Streptomyces and Rhizobium isolates collected from root and soil.</title>
        <authorList>
            <person name="Chhettri S."/>
            <person name="Sevigny J.L."/>
            <person name="Sen A."/>
            <person name="Ennis N."/>
            <person name="Tisa L."/>
        </authorList>
    </citation>
    <scope>NUCLEOTIDE SEQUENCE [LARGE SCALE GENOMIC DNA]</scope>
    <source>
        <strain evidence="1 2">San01</strain>
    </source>
</reference>
<protein>
    <submittedName>
        <fullName evidence="1">Uncharacterized protein</fullName>
    </submittedName>
</protein>
<accession>A0A3S2WC65</accession>
<evidence type="ECO:0000313" key="1">
    <source>
        <dbReference type="EMBL" id="RVU18961.1"/>
    </source>
</evidence>
<organism evidence="1 2">
    <name type="scientific">Streptomyces antnestii</name>
    <dbReference type="NCBI Taxonomy" id="2494256"/>
    <lineage>
        <taxon>Bacteria</taxon>
        <taxon>Bacillati</taxon>
        <taxon>Actinomycetota</taxon>
        <taxon>Actinomycetes</taxon>
        <taxon>Kitasatosporales</taxon>
        <taxon>Streptomycetaceae</taxon>
        <taxon>Streptomyces</taxon>
    </lineage>
</organism>
<keyword evidence="2" id="KW-1185">Reference proteome</keyword>
<dbReference type="PROSITE" id="PS51318">
    <property type="entry name" value="TAT"/>
    <property type="match status" value="1"/>
</dbReference>
<dbReference type="PANTHER" id="PTHR34400">
    <property type="match status" value="1"/>
</dbReference>
<dbReference type="EMBL" id="RZYA01000019">
    <property type="protein sequence ID" value="RVU18961.1"/>
    <property type="molecule type" value="Genomic_DNA"/>
</dbReference>
<dbReference type="OrthoDB" id="9800162at2"/>
<dbReference type="Proteomes" id="UP000283128">
    <property type="component" value="Unassembled WGS sequence"/>
</dbReference>